<proteinExistence type="predicted"/>
<dbReference type="AlphaFoldDB" id="A0AAU9JUV7"/>
<sequence>MESNEGINYIEELEKLDTTEWLNIPQPIISAFNTIKNSICYQSKISNNLSFQLKDLQEKFTIKHKKVLKSTKDNNSYIKLTEDKISTIISELETSFLEKNKILQDQLAKDLDTKTNWLSNKILSFDERLHTSERHTNTWPTLQQIETKIKTSCDNLRDKIRLEIRENLVNPEIQQVNRQINIVRSNFEDRLMAMEEKILSESNEFVVENKKILEEKIIEKSNEIEAKIFNLAEKKKKLRKKIRIMREVFDEKDMKTNNYVDKIKDEIDNFQGIIDEIHGEISKLKKFNRKITKSPTIKPSPSKAEELKLEISSSPFPDEFQEQLFSLKQEILNVINSQEEKFNTKLQDTAKQIEKNFNKSKEIIHNNIIELSEKLSWLPINLRHLDGMSGTEARLFTLEARLRSEENSRMRSHNTLLKLIESLTSEFSPLKTIDVSMMPLISNTMHFKTPKNVAESMGSDELEAKINEEDSQYRYIKGNRRLKMLSSSIDSDSNPRRISSVMSTRERRAYRNKFN</sequence>
<organism evidence="2 3">
    <name type="scientific">Blepharisma stoltei</name>
    <dbReference type="NCBI Taxonomy" id="1481888"/>
    <lineage>
        <taxon>Eukaryota</taxon>
        <taxon>Sar</taxon>
        <taxon>Alveolata</taxon>
        <taxon>Ciliophora</taxon>
        <taxon>Postciliodesmatophora</taxon>
        <taxon>Heterotrichea</taxon>
        <taxon>Heterotrichida</taxon>
        <taxon>Blepharismidae</taxon>
        <taxon>Blepharisma</taxon>
    </lineage>
</organism>
<name>A0AAU9JUV7_9CILI</name>
<dbReference type="EMBL" id="CAJZBQ010000051">
    <property type="protein sequence ID" value="CAG9330166.1"/>
    <property type="molecule type" value="Genomic_DNA"/>
</dbReference>
<protein>
    <submittedName>
        <fullName evidence="2">Uncharacterized protein</fullName>
    </submittedName>
</protein>
<gene>
    <name evidence="2" type="ORF">BSTOLATCC_MIC50768</name>
</gene>
<comment type="caution">
    <text evidence="2">The sequence shown here is derived from an EMBL/GenBank/DDBJ whole genome shotgun (WGS) entry which is preliminary data.</text>
</comment>
<feature type="coiled-coil region" evidence="1">
    <location>
        <begin position="184"/>
        <end position="241"/>
    </location>
</feature>
<keyword evidence="1" id="KW-0175">Coiled coil</keyword>
<dbReference type="Proteomes" id="UP001162131">
    <property type="component" value="Unassembled WGS sequence"/>
</dbReference>
<evidence type="ECO:0000313" key="3">
    <source>
        <dbReference type="Proteomes" id="UP001162131"/>
    </source>
</evidence>
<accession>A0AAU9JUV7</accession>
<evidence type="ECO:0000313" key="2">
    <source>
        <dbReference type="EMBL" id="CAG9330166.1"/>
    </source>
</evidence>
<keyword evidence="3" id="KW-1185">Reference proteome</keyword>
<reference evidence="2" key="1">
    <citation type="submission" date="2021-09" db="EMBL/GenBank/DDBJ databases">
        <authorList>
            <consortium name="AG Swart"/>
            <person name="Singh M."/>
            <person name="Singh A."/>
            <person name="Seah K."/>
            <person name="Emmerich C."/>
        </authorList>
    </citation>
    <scope>NUCLEOTIDE SEQUENCE</scope>
    <source>
        <strain evidence="2">ATCC30299</strain>
    </source>
</reference>
<evidence type="ECO:0000256" key="1">
    <source>
        <dbReference type="SAM" id="Coils"/>
    </source>
</evidence>